<keyword evidence="3" id="KW-1185">Reference proteome</keyword>
<feature type="region of interest" description="Disordered" evidence="1">
    <location>
        <begin position="64"/>
        <end position="86"/>
    </location>
</feature>
<evidence type="ECO:0000256" key="1">
    <source>
        <dbReference type="SAM" id="MobiDB-lite"/>
    </source>
</evidence>
<proteinExistence type="predicted"/>
<evidence type="ECO:0000313" key="3">
    <source>
        <dbReference type="Proteomes" id="UP000762676"/>
    </source>
</evidence>
<dbReference type="AlphaFoldDB" id="A0AAV4JPY2"/>
<protein>
    <submittedName>
        <fullName evidence="2">Uncharacterized protein</fullName>
    </submittedName>
</protein>
<comment type="caution">
    <text evidence="2">The sequence shown here is derived from an EMBL/GenBank/DDBJ whole genome shotgun (WGS) entry which is preliminary data.</text>
</comment>
<organism evidence="2 3">
    <name type="scientific">Elysia marginata</name>
    <dbReference type="NCBI Taxonomy" id="1093978"/>
    <lineage>
        <taxon>Eukaryota</taxon>
        <taxon>Metazoa</taxon>
        <taxon>Spiralia</taxon>
        <taxon>Lophotrochozoa</taxon>
        <taxon>Mollusca</taxon>
        <taxon>Gastropoda</taxon>
        <taxon>Heterobranchia</taxon>
        <taxon>Euthyneura</taxon>
        <taxon>Panpulmonata</taxon>
        <taxon>Sacoglossa</taxon>
        <taxon>Placobranchoidea</taxon>
        <taxon>Plakobranchidae</taxon>
        <taxon>Elysia</taxon>
    </lineage>
</organism>
<dbReference type="Proteomes" id="UP000762676">
    <property type="component" value="Unassembled WGS sequence"/>
</dbReference>
<feature type="compositionally biased region" description="Basic and acidic residues" evidence="1">
    <location>
        <begin position="127"/>
        <end position="138"/>
    </location>
</feature>
<feature type="compositionally biased region" description="Low complexity" evidence="1">
    <location>
        <begin position="108"/>
        <end position="120"/>
    </location>
</feature>
<feature type="compositionally biased region" description="Basic and acidic residues" evidence="1">
    <location>
        <begin position="74"/>
        <end position="83"/>
    </location>
</feature>
<feature type="region of interest" description="Disordered" evidence="1">
    <location>
        <begin position="101"/>
        <end position="141"/>
    </location>
</feature>
<name>A0AAV4JPY2_9GAST</name>
<dbReference type="EMBL" id="BMAT01010355">
    <property type="protein sequence ID" value="GFS24769.1"/>
    <property type="molecule type" value="Genomic_DNA"/>
</dbReference>
<accession>A0AAV4JPY2</accession>
<evidence type="ECO:0000313" key="2">
    <source>
        <dbReference type="EMBL" id="GFS24769.1"/>
    </source>
</evidence>
<sequence>MASANRICVFLPSTQCRSNLQFECSKPSDTYHRKRLYRLLVIKHTYACFRQSRDKQGHAKLLEKVNTAPPDQELGPKKPESKFENANAACVSSRLKLNFRARSRSRSSSKTSRSSSKSSADGQVTSDRVETVSKKENHSAPSNYLPCDKVQLQIINMNEATRNKIAQPERNNTFKKLLLDTFEDTCSMVAETEDLIVEYCIRKEQIINFFMIEDKEMSVFFSFQLVREENVS</sequence>
<gene>
    <name evidence="2" type="ORF">ElyMa_005165600</name>
</gene>
<reference evidence="2 3" key="1">
    <citation type="journal article" date="2021" name="Elife">
        <title>Chloroplast acquisition without the gene transfer in kleptoplastic sea slugs, Plakobranchus ocellatus.</title>
        <authorList>
            <person name="Maeda T."/>
            <person name="Takahashi S."/>
            <person name="Yoshida T."/>
            <person name="Shimamura S."/>
            <person name="Takaki Y."/>
            <person name="Nagai Y."/>
            <person name="Toyoda A."/>
            <person name="Suzuki Y."/>
            <person name="Arimoto A."/>
            <person name="Ishii H."/>
            <person name="Satoh N."/>
            <person name="Nishiyama T."/>
            <person name="Hasebe M."/>
            <person name="Maruyama T."/>
            <person name="Minagawa J."/>
            <person name="Obokata J."/>
            <person name="Shigenobu S."/>
        </authorList>
    </citation>
    <scope>NUCLEOTIDE SEQUENCE [LARGE SCALE GENOMIC DNA]</scope>
</reference>